<dbReference type="Proteomes" id="UP000528595">
    <property type="component" value="Unassembled WGS sequence"/>
</dbReference>
<name>A0AB73H2G1_9XANT</name>
<gene>
    <name evidence="1" type="ORF">FHR65_003744</name>
</gene>
<sequence>MQTETEKLQDWIFKQFREGADVSKDEATSDMEVILVAFANAANVPLNAIPEQELIRLRVLFNEEWAKAVAEGHGSHAAFVKSLVIKVASRAALR</sequence>
<organism evidence="1">
    <name type="scientific">Xanthomonas arboricola</name>
    <dbReference type="NCBI Taxonomy" id="56448"/>
    <lineage>
        <taxon>Bacteria</taxon>
        <taxon>Pseudomonadati</taxon>
        <taxon>Pseudomonadota</taxon>
        <taxon>Gammaproteobacteria</taxon>
        <taxon>Lysobacterales</taxon>
        <taxon>Lysobacteraceae</taxon>
        <taxon>Xanthomonas</taxon>
    </lineage>
</organism>
<comment type="caution">
    <text evidence="1">The sequence shown here is derived from an EMBL/GenBank/DDBJ whole genome shotgun (WGS) entry which is preliminary data.</text>
</comment>
<accession>A0AB73H2G1</accession>
<protein>
    <submittedName>
        <fullName evidence="1">Uncharacterized protein</fullName>
    </submittedName>
</protein>
<evidence type="ECO:0000313" key="1">
    <source>
        <dbReference type="EMBL" id="MBB5672148.1"/>
    </source>
</evidence>
<reference evidence="1" key="1">
    <citation type="submission" date="2020-08" db="EMBL/GenBank/DDBJ databases">
        <title>Studying the diversity of plant-associated saprophytic bacteria and their role in host health and plant-pathogen interactions.</title>
        <authorList>
            <person name="Potnis N."/>
        </authorList>
    </citation>
    <scope>NUCLEOTIDE SEQUENCE</scope>
    <source>
        <strain evidence="1">F21</strain>
    </source>
</reference>
<dbReference type="EMBL" id="JACIIQ010000020">
    <property type="protein sequence ID" value="MBB5672148.1"/>
    <property type="molecule type" value="Genomic_DNA"/>
</dbReference>
<dbReference type="AlphaFoldDB" id="A0AB73H2G1"/>
<proteinExistence type="predicted"/>
<dbReference type="RefSeq" id="WP_184578443.1">
    <property type="nucleotide sequence ID" value="NZ_JACIIQ010000020.1"/>
</dbReference>